<dbReference type="PANTHER" id="PTHR43169:SF2">
    <property type="entry name" value="NAD_GMP SYNTHASE DOMAIN-CONTAINING PROTEIN"/>
    <property type="match status" value="1"/>
</dbReference>
<dbReference type="InterPro" id="IPR005232">
    <property type="entry name" value="LarE"/>
</dbReference>
<dbReference type="PANTHER" id="PTHR43169">
    <property type="entry name" value="EXSB FAMILY PROTEIN"/>
    <property type="match status" value="1"/>
</dbReference>
<dbReference type="STRING" id="345632.GPICK_13685"/>
<dbReference type="EMBL" id="CP009788">
    <property type="protein sequence ID" value="AJE04940.1"/>
    <property type="molecule type" value="Genomic_DNA"/>
</dbReference>
<feature type="active site" description="Nucleophile and sulfur donor" evidence="1">
    <location>
        <position position="176"/>
    </location>
</feature>
<dbReference type="RefSeq" id="WP_039745803.1">
    <property type="nucleotide sequence ID" value="NZ_CP009788.1"/>
</dbReference>
<protein>
    <submittedName>
        <fullName evidence="2">Potassium ABC transporter ATPase</fullName>
    </submittedName>
</protein>
<dbReference type="OrthoDB" id="9776919at2"/>
<evidence type="ECO:0000256" key="1">
    <source>
        <dbReference type="PIRSR" id="PIRSR006661-1"/>
    </source>
</evidence>
<proteinExistence type="predicted"/>
<dbReference type="HOGENOM" id="CLU_061181_2_0_7"/>
<sequence>MDPVHQKYEKLKAILREMGSVLVAFSGGVDSTFLLRVAHDLLGDGAVALTATSPTYPESEFDAAVALAREIGARQIVAESNELEIPDFAFNPRNRCYYCKKELFQMAGRKAAELGLAWVADGSNVDDLADIRPGRQAIQELGVRSPLLEAELGKEEIRELSRELGLATWDKQPFACLSSRFPYGTEITPERLRKVGACEEFLKKEGFSTYRVRFHGETARIELSEREMSRFLEPELRRKVVERFKRIGFTYVALDLEGYRTGSMNESSR</sequence>
<reference evidence="2 3" key="1">
    <citation type="journal article" date="2015" name="Genome Announc.">
        <title>Complete Genome of Geobacter pickeringii G13T, a Metal-Reducing Isolate from Sedimentary Kaolin Deposits.</title>
        <authorList>
            <person name="Badalamenti J.P."/>
            <person name="Bond D.R."/>
        </authorList>
    </citation>
    <scope>NUCLEOTIDE SEQUENCE [LARGE SCALE GENOMIC DNA]</scope>
    <source>
        <strain evidence="2 3">G13</strain>
    </source>
</reference>
<dbReference type="AlphaFoldDB" id="A0A0B5BKD6"/>
<dbReference type="GO" id="GO:0016783">
    <property type="term" value="F:sulfurtransferase activity"/>
    <property type="evidence" value="ECO:0007669"/>
    <property type="project" value="InterPro"/>
</dbReference>
<dbReference type="Proteomes" id="UP000057609">
    <property type="component" value="Chromosome"/>
</dbReference>
<accession>A0A0B5BKD6</accession>
<evidence type="ECO:0000313" key="2">
    <source>
        <dbReference type="EMBL" id="AJE04940.1"/>
    </source>
</evidence>
<dbReference type="SUPFAM" id="SSF52402">
    <property type="entry name" value="Adenine nucleotide alpha hydrolases-like"/>
    <property type="match status" value="1"/>
</dbReference>
<dbReference type="PIRSF" id="PIRSF006661">
    <property type="entry name" value="PP-lp_UCP006661"/>
    <property type="match status" value="1"/>
</dbReference>
<evidence type="ECO:0000313" key="3">
    <source>
        <dbReference type="Proteomes" id="UP000057609"/>
    </source>
</evidence>
<dbReference type="NCBIfam" id="TIGR00268">
    <property type="entry name" value="ATP-dependent sacrificial sulfur transferase LarE"/>
    <property type="match status" value="1"/>
</dbReference>
<name>A0A0B5BKD6_9BACT</name>
<dbReference type="InterPro" id="IPR014729">
    <property type="entry name" value="Rossmann-like_a/b/a_fold"/>
</dbReference>
<dbReference type="Gene3D" id="3.40.50.620">
    <property type="entry name" value="HUPs"/>
    <property type="match status" value="1"/>
</dbReference>
<dbReference type="KEGG" id="gpi:GPICK_13685"/>
<dbReference type="InterPro" id="IPR052188">
    <property type="entry name" value="Ni-pincer_cofactor_biosynth"/>
</dbReference>
<gene>
    <name evidence="2" type="ORF">GPICK_13685</name>
</gene>
<dbReference type="CDD" id="cd01990">
    <property type="entry name" value="LarE-like"/>
    <property type="match status" value="1"/>
</dbReference>
<organism evidence="2 3">
    <name type="scientific">Geobacter pickeringii</name>
    <dbReference type="NCBI Taxonomy" id="345632"/>
    <lineage>
        <taxon>Bacteria</taxon>
        <taxon>Pseudomonadati</taxon>
        <taxon>Thermodesulfobacteriota</taxon>
        <taxon>Desulfuromonadia</taxon>
        <taxon>Geobacterales</taxon>
        <taxon>Geobacteraceae</taxon>
        <taxon>Geobacter</taxon>
    </lineage>
</organism>
<keyword evidence="3" id="KW-1185">Reference proteome</keyword>